<evidence type="ECO:0000313" key="3">
    <source>
        <dbReference type="Proteomes" id="UP000137095"/>
    </source>
</evidence>
<feature type="compositionally biased region" description="Low complexity" evidence="1">
    <location>
        <begin position="172"/>
        <end position="182"/>
    </location>
</feature>
<dbReference type="RefSeq" id="NP_116369.1">
    <property type="nucleotide sequence ID" value="NC_002794.1"/>
</dbReference>
<sequence length="242" mass="26876">MNRGPLSPIRMRTRAGPDLFRDVSVRALPPAVPAEFLPFVHAQGNVRDLYRQVRDRRGHSLALPWPGDYTLDICLPEDTILTTHDMDHWRRLPCMQGRLCIIGTIGPKTNLAWDRKVTGIGGDQAVYCYEFRAGQNYVIRAADDLETLARQGVDLEYFQCLEDLDRGLVPTAGAARRSNRASSGERRRSSRVPRPSSRAVQAAAAAGTPVRVVPVASARIRQVAPSRTTRSDEEALQAYGML</sequence>
<dbReference type="Pfam" id="PF02393">
    <property type="entry name" value="US22"/>
    <property type="match status" value="1"/>
</dbReference>
<dbReference type="KEGG" id="vg:921100"/>
<dbReference type="EMBL" id="AF281817">
    <property type="protein sequence ID" value="AAK57064.1"/>
    <property type="molecule type" value="Genomic_DNA"/>
</dbReference>
<evidence type="ECO:0000256" key="1">
    <source>
        <dbReference type="SAM" id="MobiDB-lite"/>
    </source>
</evidence>
<proteinExistence type="predicted"/>
<accession>Q91TS3</accession>
<name>Q91TS3_TUHV1</name>
<dbReference type="GeneID" id="921100"/>
<feature type="region of interest" description="Disordered" evidence="1">
    <location>
        <begin position="172"/>
        <end position="205"/>
    </location>
</feature>
<organism evidence="2 3">
    <name type="scientific">Tupaiid herpesvirus 1 (strain 1)</name>
    <name type="common">TuHV-1</name>
    <name type="synonym">Herpesvirus tupaia (strain 1)</name>
    <dbReference type="NCBI Taxonomy" id="10397"/>
    <lineage>
        <taxon>Viruses</taxon>
        <taxon>Duplodnaviria</taxon>
        <taxon>Heunggongvirae</taxon>
        <taxon>Peploviricota</taxon>
        <taxon>Herviviricetes</taxon>
        <taxon>Herpesvirales</taxon>
        <taxon>Orthoherpesviridae</taxon>
        <taxon>Betaherpesvirinae</taxon>
        <taxon>Quwivirus</taxon>
        <taxon>Quwivirus tupaiidbeta1</taxon>
    </lineage>
</organism>
<evidence type="ECO:0000313" key="2">
    <source>
        <dbReference type="EMBL" id="AAK57064.1"/>
    </source>
</evidence>
<organismHost>
    <name type="scientific">Tupaia belangeri</name>
    <name type="common">Common tree shrew</name>
    <name type="synonym">Tupaia glis belangeri</name>
    <dbReference type="NCBI Taxonomy" id="37347"/>
</organismHost>
<dbReference type="Proteomes" id="UP000137095">
    <property type="component" value="Segment"/>
</dbReference>
<keyword evidence="3" id="KW-1185">Reference proteome</keyword>
<dbReference type="OrthoDB" id="10614at10239"/>
<dbReference type="InterPro" id="IPR003360">
    <property type="entry name" value="US22-like"/>
</dbReference>
<protein>
    <submittedName>
        <fullName evidence="2">T26</fullName>
    </submittedName>
</protein>
<feature type="compositionally biased region" description="Low complexity" evidence="1">
    <location>
        <begin position="192"/>
        <end position="205"/>
    </location>
</feature>
<reference evidence="2 3" key="1">
    <citation type="journal article" date="2001" name="J. Virol.">
        <title>Analysis and characterization of the complete genome of tupaia (tree shrew) herpesvirus.</title>
        <authorList>
            <person name="Bahr U."/>
            <person name="Darai G."/>
        </authorList>
    </citation>
    <scope>NUCLEOTIDE SEQUENCE [LARGE SCALE GENOMIC DNA]</scope>
    <source>
        <strain evidence="2">2</strain>
    </source>
</reference>